<evidence type="ECO:0000256" key="1">
    <source>
        <dbReference type="SAM" id="MobiDB-lite"/>
    </source>
</evidence>
<evidence type="ECO:0000313" key="2">
    <source>
        <dbReference type="EMBL" id="CAB4144278.1"/>
    </source>
</evidence>
<dbReference type="EMBL" id="LR796433">
    <property type="protein sequence ID" value="CAB4144278.1"/>
    <property type="molecule type" value="Genomic_DNA"/>
</dbReference>
<organism evidence="2">
    <name type="scientific">uncultured Caudovirales phage</name>
    <dbReference type="NCBI Taxonomy" id="2100421"/>
    <lineage>
        <taxon>Viruses</taxon>
        <taxon>Duplodnaviria</taxon>
        <taxon>Heunggongvirae</taxon>
        <taxon>Uroviricota</taxon>
        <taxon>Caudoviricetes</taxon>
        <taxon>Peduoviridae</taxon>
        <taxon>Maltschvirus</taxon>
        <taxon>Maltschvirus maltsch</taxon>
    </lineage>
</organism>
<name>A0A6J5MCG7_9CAUD</name>
<sequence>MKDLITVRVLPETKTQLLTEADLGNTTLSRVASKILTQYYEQNKNTKPNKQARASIKSSDRTRSNTKGRSK</sequence>
<protein>
    <submittedName>
        <fullName evidence="2">Uncharacterized protein</fullName>
    </submittedName>
</protein>
<proteinExistence type="predicted"/>
<gene>
    <name evidence="2" type="ORF">UFOVP463_30</name>
</gene>
<feature type="region of interest" description="Disordered" evidence="1">
    <location>
        <begin position="42"/>
        <end position="71"/>
    </location>
</feature>
<reference evidence="2" key="1">
    <citation type="submission" date="2020-04" db="EMBL/GenBank/DDBJ databases">
        <authorList>
            <person name="Chiriac C."/>
            <person name="Salcher M."/>
            <person name="Ghai R."/>
            <person name="Kavagutti S V."/>
        </authorList>
    </citation>
    <scope>NUCLEOTIDE SEQUENCE</scope>
</reference>
<accession>A0A6J5MCG7</accession>